<gene>
    <name evidence="2" type="ORF">UV59_C0007G0061</name>
</gene>
<dbReference type="PATRIC" id="fig|1618436.3.peg.442"/>
<dbReference type="EMBL" id="LCFB01000007">
    <property type="protein sequence ID" value="KKS85478.1"/>
    <property type="molecule type" value="Genomic_DNA"/>
</dbReference>
<accession>A0A0G1FF40</accession>
<evidence type="ECO:0000256" key="1">
    <source>
        <dbReference type="SAM" id="MobiDB-lite"/>
    </source>
</evidence>
<feature type="region of interest" description="Disordered" evidence="1">
    <location>
        <begin position="851"/>
        <end position="875"/>
    </location>
</feature>
<dbReference type="GO" id="GO:0004559">
    <property type="term" value="F:alpha-mannosidase activity"/>
    <property type="evidence" value="ECO:0007669"/>
    <property type="project" value="TreeGrafter"/>
</dbReference>
<keyword evidence="2" id="KW-0378">Hydrolase</keyword>
<feature type="compositionally biased region" description="Pro residues" evidence="1">
    <location>
        <begin position="856"/>
        <end position="868"/>
    </location>
</feature>
<dbReference type="AlphaFoldDB" id="A0A0G1FF40"/>
<proteinExistence type="predicted"/>
<dbReference type="PANTHER" id="PTHR46017:SF1">
    <property type="entry name" value="ALPHA-MANNOSIDASE 2C1"/>
    <property type="match status" value="1"/>
</dbReference>
<dbReference type="GO" id="GO:0000272">
    <property type="term" value="P:polysaccharide catabolic process"/>
    <property type="evidence" value="ECO:0007669"/>
    <property type="project" value="InterPro"/>
</dbReference>
<dbReference type="Pfam" id="PF00404">
    <property type="entry name" value="Dockerin_1"/>
    <property type="match status" value="1"/>
</dbReference>
<dbReference type="InterPro" id="IPR002105">
    <property type="entry name" value="Dockerin_1_rpt"/>
</dbReference>
<dbReference type="Gene3D" id="2.70.98.30">
    <property type="entry name" value="Golgi alpha-mannosidase II, domain 4"/>
    <property type="match status" value="1"/>
</dbReference>
<dbReference type="Gene3D" id="2.60.40.1180">
    <property type="entry name" value="Golgi alpha-mannosidase II"/>
    <property type="match status" value="1"/>
</dbReference>
<dbReference type="InterPro" id="IPR027291">
    <property type="entry name" value="Glyco_hydro_38_N_sf"/>
</dbReference>
<dbReference type="SUPFAM" id="SSF74650">
    <property type="entry name" value="Galactose mutarotase-like"/>
    <property type="match status" value="1"/>
</dbReference>
<name>A0A0G1FF40_9BACT</name>
<dbReference type="PANTHER" id="PTHR46017">
    <property type="entry name" value="ALPHA-MANNOSIDASE 2C1"/>
    <property type="match status" value="1"/>
</dbReference>
<dbReference type="GO" id="GO:0009313">
    <property type="term" value="P:oligosaccharide catabolic process"/>
    <property type="evidence" value="ECO:0007669"/>
    <property type="project" value="TreeGrafter"/>
</dbReference>
<protein>
    <submittedName>
        <fullName evidence="2">Glycosyl hydrolase 38 domain protein</fullName>
    </submittedName>
</protein>
<dbReference type="STRING" id="1618436.UV59_C0007G0061"/>
<evidence type="ECO:0000313" key="2">
    <source>
        <dbReference type="EMBL" id="KKS85478.1"/>
    </source>
</evidence>
<dbReference type="Gene3D" id="1.10.1330.10">
    <property type="entry name" value="Dockerin domain"/>
    <property type="match status" value="1"/>
</dbReference>
<comment type="caution">
    <text evidence="2">The sequence shown here is derived from an EMBL/GenBank/DDBJ whole genome shotgun (WGS) entry which is preliminary data.</text>
</comment>
<dbReference type="SUPFAM" id="SSF63446">
    <property type="entry name" value="Type I dockerin domain"/>
    <property type="match status" value="1"/>
</dbReference>
<sequence>MTLSAKKLIFALLGLWLFVLFFASATFAQTAAKRVYIANDDHTDYVWTADEATYRQAFLEMFDYYLNLADTTANESAQFQSRFNADGSLWMWTYEKNRTAAEFQRLINRIKDGHITVPLNAIVTLVGGQPAEAVLRGMYYPGLIERRFNLRFPMVISMENQTLPFGVGALWAGAGAKYSWKGVCGCASHVSSIGGVRPYEIYWWQAFDGSRILTKWYSFESNQSLGGYSEARNPSTAIDRLDAKLGTSRYPFQVGGAFGKGLDDLKTLTNEFVTIAKNRNTSARSVTVSNEIDFFQDFETNYGATTPTYAASFGNEWELYAASMQEVTARVRRQIENLRSAEGLATLVSLVNPAFMDGRAAARDLAFLNIGLFWDHDWTADGPISKTTRANWQKRVATEIETYGNSLFSDAKTAFGTLIRKSGSNTRFYAFNPLSWVRTDLADFPFTSTSPMHVVDISTGQEAPSQLVTVGGQQYLRVLAENVPSVGYKVFEVRSGAGQTFPSAATATTNTLENNLYKITLADRGAITSLIDKTNANREFVQVVSGRAINDLGTGTGTLQIVNSGPVSVTLRATSASPLTHTSEITLFRTVPRIDIRNEITQNFGGTFTWGFGYNLSSPDVRHEEIGAIIRAKLLAQGGQYAPTHARYDWLTLNHFADMSSGAVGITLSNADTSFMKLGNSTNTTLDTTTPLLSPLAGGQVDGSALGILNQGGDTRFLQRFALQTHTAFDQTDAMKFSLEHQNPLVTGSITGGTVYPENNYSLLTISDPNVLLWALKPAEEGIAQGMIARTWNVAESAKNYTLNFSNRTITSAKNTTHIETDLSDASLTSGVLNANANRQQMKTYRLFTTAATNPSPSPSPSVSPSPVPGDVNQDGVVNGTDVKTFLQSWLSPACALFSCDFNSDNKINLLDAAVSLRDFGL</sequence>
<dbReference type="Proteomes" id="UP000034543">
    <property type="component" value="Unassembled WGS sequence"/>
</dbReference>
<reference evidence="2 3" key="1">
    <citation type="journal article" date="2015" name="Nature">
        <title>rRNA introns, odd ribosomes, and small enigmatic genomes across a large radiation of phyla.</title>
        <authorList>
            <person name="Brown C.T."/>
            <person name="Hug L.A."/>
            <person name="Thomas B.C."/>
            <person name="Sharon I."/>
            <person name="Castelle C.J."/>
            <person name="Singh A."/>
            <person name="Wilkins M.J."/>
            <person name="Williams K.H."/>
            <person name="Banfield J.F."/>
        </authorList>
    </citation>
    <scope>NUCLEOTIDE SEQUENCE [LARGE SCALE GENOMIC DNA]</scope>
</reference>
<evidence type="ECO:0000313" key="3">
    <source>
        <dbReference type="Proteomes" id="UP000034543"/>
    </source>
</evidence>
<dbReference type="CDD" id="cd14256">
    <property type="entry name" value="Dockerin_I"/>
    <property type="match status" value="1"/>
</dbReference>
<dbReference type="Gene3D" id="3.20.110.10">
    <property type="entry name" value="Glycoside hydrolase 38, N terminal domain"/>
    <property type="match status" value="1"/>
</dbReference>
<dbReference type="InterPro" id="IPR013780">
    <property type="entry name" value="Glyco_hydro_b"/>
</dbReference>
<dbReference type="InterPro" id="IPR036439">
    <property type="entry name" value="Dockerin_dom_sf"/>
</dbReference>
<dbReference type="PROSITE" id="PS00018">
    <property type="entry name" value="EF_HAND_1"/>
    <property type="match status" value="1"/>
</dbReference>
<organism evidence="2 3">
    <name type="scientific">Candidatus Gottesmanbacteria bacterium GW2011_GWA1_43_11</name>
    <dbReference type="NCBI Taxonomy" id="1618436"/>
    <lineage>
        <taxon>Bacteria</taxon>
        <taxon>Candidatus Gottesmaniibacteriota</taxon>
    </lineage>
</organism>
<dbReference type="InterPro" id="IPR011013">
    <property type="entry name" value="Gal_mutarotase_sf_dom"/>
</dbReference>
<dbReference type="InterPro" id="IPR018247">
    <property type="entry name" value="EF_Hand_1_Ca_BS"/>
</dbReference>
<dbReference type="GO" id="GO:0030246">
    <property type="term" value="F:carbohydrate binding"/>
    <property type="evidence" value="ECO:0007669"/>
    <property type="project" value="InterPro"/>
</dbReference>